<feature type="region of interest" description="Disordered" evidence="1">
    <location>
        <begin position="409"/>
        <end position="458"/>
    </location>
</feature>
<comment type="caution">
    <text evidence="2">The sequence shown here is derived from an EMBL/GenBank/DDBJ whole genome shotgun (WGS) entry which is preliminary data.</text>
</comment>
<dbReference type="GeneID" id="15804078"/>
<dbReference type="KEGG" id="beq:BEWA_047780"/>
<protein>
    <recommendedName>
        <fullName evidence="4">Signal peptide containing protein</fullName>
    </recommendedName>
</protein>
<reference evidence="2 3" key="1">
    <citation type="journal article" date="2012" name="BMC Genomics">
        <title>Comparative genomic analysis and phylogenetic position of Theileria equi.</title>
        <authorList>
            <person name="Kappmeyer L.S."/>
            <person name="Thiagarajan M."/>
            <person name="Herndon D.R."/>
            <person name="Ramsay J.D."/>
            <person name="Caler E."/>
            <person name="Djikeng A."/>
            <person name="Gillespie J.J."/>
            <person name="Lau A.O."/>
            <person name="Roalson E.H."/>
            <person name="Silva J.C."/>
            <person name="Silva M.G."/>
            <person name="Suarez C.E."/>
            <person name="Ueti M.W."/>
            <person name="Nene V.M."/>
            <person name="Mealey R.H."/>
            <person name="Knowles D.P."/>
            <person name="Brayton K.A."/>
        </authorList>
    </citation>
    <scope>NUCLEOTIDE SEQUENCE [LARGE SCALE GENOMIC DNA]</scope>
    <source>
        <strain evidence="2 3">WA</strain>
    </source>
</reference>
<name>L1LAZ9_THEEQ</name>
<accession>L1LAZ9</accession>
<evidence type="ECO:0000256" key="1">
    <source>
        <dbReference type="SAM" id="MobiDB-lite"/>
    </source>
</evidence>
<organism evidence="2 3">
    <name type="scientific">Theileria equi strain WA</name>
    <dbReference type="NCBI Taxonomy" id="1537102"/>
    <lineage>
        <taxon>Eukaryota</taxon>
        <taxon>Sar</taxon>
        <taxon>Alveolata</taxon>
        <taxon>Apicomplexa</taxon>
        <taxon>Aconoidasida</taxon>
        <taxon>Piroplasmida</taxon>
        <taxon>Theileriidae</taxon>
        <taxon>Theileria</taxon>
    </lineage>
</organism>
<evidence type="ECO:0000313" key="3">
    <source>
        <dbReference type="Proteomes" id="UP000031512"/>
    </source>
</evidence>
<feature type="compositionally biased region" description="Basic and acidic residues" evidence="1">
    <location>
        <begin position="432"/>
        <end position="449"/>
    </location>
</feature>
<gene>
    <name evidence="2" type="ORF">BEWA_047780</name>
</gene>
<evidence type="ECO:0000313" key="2">
    <source>
        <dbReference type="EMBL" id="EKX72313.1"/>
    </source>
</evidence>
<feature type="compositionally biased region" description="Low complexity" evidence="1">
    <location>
        <begin position="411"/>
        <end position="430"/>
    </location>
</feature>
<dbReference type="Proteomes" id="UP000031512">
    <property type="component" value="Unassembled WGS sequence"/>
</dbReference>
<dbReference type="VEuPathDB" id="PiroplasmaDB:BEWA_047780"/>
<dbReference type="RefSeq" id="XP_004831765.1">
    <property type="nucleotide sequence ID" value="XM_004831708.1"/>
</dbReference>
<proteinExistence type="predicted"/>
<dbReference type="EMBL" id="ACOU01000007">
    <property type="protein sequence ID" value="EKX72313.1"/>
    <property type="molecule type" value="Genomic_DNA"/>
</dbReference>
<keyword evidence="3" id="KW-1185">Reference proteome</keyword>
<dbReference type="AlphaFoldDB" id="L1LAZ9"/>
<sequence length="458" mass="52824">MGMLKDDGWDERVTHQSSHVTSVKRTSFTLEGVRNMDRNFMMEKKRVLRKYSHHLLRKLRATRPAVNSSRRVHSGHISEIFSIYRDNEGFKGGINGMNERNIAINAFKNRKITTHAFGNKLGFQGDPGPKFFHPSHNKIIYKKDLFKTPCSPNMSARRPSKGLLLTIFFGRLLTILLTLSLLPSSVSGGGLTLNIAREPEGKKLSKVESVKEGIRYTNFTVRKKNYITRIVDTAYLIWQAQSVNELCTSFTIYTFHRGHKLAYARIDVGKARRFAHYKFTNPGWESITHAEYMQLFDHRSSSLVFDVSARHNIDLFKITFYEPFGKPAFIFHPRATKKIRYIMDGHLMLWRYSEREPECTSVVVHKEGIIPRYMQLIIKNGDVFDNRFLERFGHMWEFISKESFYKKVDQTSETSTEKPSPSESAASTSKGTEGKEKAKGRRFSLENLRKSMTKGGHS</sequence>
<evidence type="ECO:0008006" key="4">
    <source>
        <dbReference type="Google" id="ProtNLM"/>
    </source>
</evidence>